<sequence>MSVRPWSPEDLGRPTDGTWTDVAFILGETCEREGDLEQAADWYRRAAESGRADAAMRLGAVLGRLADEGSAADTAEDLLAEATRWLSGAYDASTPDAIELITDLLNRQLRQAARRGVEPAHTA</sequence>
<dbReference type="SUPFAM" id="SSF81901">
    <property type="entry name" value="HCP-like"/>
    <property type="match status" value="1"/>
</dbReference>
<comment type="caution">
    <text evidence="1">The sequence shown here is derived from an EMBL/GenBank/DDBJ whole genome shotgun (WGS) entry which is preliminary data.</text>
</comment>
<name>A0A495QQ42_9ACTN</name>
<dbReference type="RefSeq" id="WP_121435407.1">
    <property type="nucleotide sequence ID" value="NZ_RBWU01000003.1"/>
</dbReference>
<evidence type="ECO:0008006" key="3">
    <source>
        <dbReference type="Google" id="ProtNLM"/>
    </source>
</evidence>
<proteinExistence type="predicted"/>
<dbReference type="OrthoDB" id="3480749at2"/>
<dbReference type="AlphaFoldDB" id="A0A495QQ42"/>
<dbReference type="InterPro" id="IPR011990">
    <property type="entry name" value="TPR-like_helical_dom_sf"/>
</dbReference>
<dbReference type="EMBL" id="RBWU01000003">
    <property type="protein sequence ID" value="RKS75085.1"/>
    <property type="molecule type" value="Genomic_DNA"/>
</dbReference>
<accession>A0A495QQ42</accession>
<organism evidence="1 2">
    <name type="scientific">Actinomadura pelletieri DSM 43383</name>
    <dbReference type="NCBI Taxonomy" id="1120940"/>
    <lineage>
        <taxon>Bacteria</taxon>
        <taxon>Bacillati</taxon>
        <taxon>Actinomycetota</taxon>
        <taxon>Actinomycetes</taxon>
        <taxon>Streptosporangiales</taxon>
        <taxon>Thermomonosporaceae</taxon>
        <taxon>Actinomadura</taxon>
    </lineage>
</organism>
<evidence type="ECO:0000313" key="2">
    <source>
        <dbReference type="Proteomes" id="UP000274601"/>
    </source>
</evidence>
<gene>
    <name evidence="1" type="ORF">BZB76_3616</name>
</gene>
<keyword evidence="2" id="KW-1185">Reference proteome</keyword>
<evidence type="ECO:0000313" key="1">
    <source>
        <dbReference type="EMBL" id="RKS75085.1"/>
    </source>
</evidence>
<protein>
    <recommendedName>
        <fullName evidence="3">Tetratricopeptide repeat protein</fullName>
    </recommendedName>
</protein>
<dbReference type="Proteomes" id="UP000274601">
    <property type="component" value="Unassembled WGS sequence"/>
</dbReference>
<dbReference type="Gene3D" id="1.25.40.10">
    <property type="entry name" value="Tetratricopeptide repeat domain"/>
    <property type="match status" value="1"/>
</dbReference>
<reference evidence="1 2" key="1">
    <citation type="submission" date="2018-10" db="EMBL/GenBank/DDBJ databases">
        <title>Genomic Encyclopedia of Archaeal and Bacterial Type Strains, Phase II (KMG-II): from individual species to whole genera.</title>
        <authorList>
            <person name="Goeker M."/>
        </authorList>
    </citation>
    <scope>NUCLEOTIDE SEQUENCE [LARGE SCALE GENOMIC DNA]</scope>
    <source>
        <strain evidence="1 2">DSM 43383</strain>
    </source>
</reference>